<evidence type="ECO:0000256" key="7">
    <source>
        <dbReference type="SAM" id="MobiDB-lite"/>
    </source>
</evidence>
<gene>
    <name evidence="10" type="ORF">KUTeg_000833</name>
</gene>
<feature type="region of interest" description="Disordered" evidence="7">
    <location>
        <begin position="291"/>
        <end position="340"/>
    </location>
</feature>
<keyword evidence="2" id="KW-1003">Cell membrane</keyword>
<name>A0ABQ9G224_TEGGR</name>
<dbReference type="PROSITE" id="PS50262">
    <property type="entry name" value="G_PROTEIN_RECEP_F1_2"/>
    <property type="match status" value="1"/>
</dbReference>
<dbReference type="PRINTS" id="PR00237">
    <property type="entry name" value="GPCRRHODOPSN"/>
</dbReference>
<feature type="domain" description="G-protein coupled receptors family 1 profile" evidence="9">
    <location>
        <begin position="36"/>
        <end position="439"/>
    </location>
</feature>
<evidence type="ECO:0000256" key="8">
    <source>
        <dbReference type="SAM" id="Phobius"/>
    </source>
</evidence>
<protein>
    <recommendedName>
        <fullName evidence="9">G-protein coupled receptors family 1 profile domain-containing protein</fullName>
    </recommendedName>
</protein>
<evidence type="ECO:0000313" key="10">
    <source>
        <dbReference type="EMBL" id="KAJ8322362.1"/>
    </source>
</evidence>
<evidence type="ECO:0000256" key="1">
    <source>
        <dbReference type="ARBA" id="ARBA00004651"/>
    </source>
</evidence>
<dbReference type="Gene3D" id="1.20.1070.10">
    <property type="entry name" value="Rhodopsin 7-helix transmembrane proteins"/>
    <property type="match status" value="2"/>
</dbReference>
<dbReference type="Pfam" id="PF00001">
    <property type="entry name" value="7tm_1"/>
    <property type="match status" value="1"/>
</dbReference>
<feature type="compositionally biased region" description="Basic and acidic residues" evidence="7">
    <location>
        <begin position="294"/>
        <end position="321"/>
    </location>
</feature>
<evidence type="ECO:0000256" key="5">
    <source>
        <dbReference type="ARBA" id="ARBA00023136"/>
    </source>
</evidence>
<dbReference type="EMBL" id="JARBDR010000018">
    <property type="protein sequence ID" value="KAJ8322362.1"/>
    <property type="molecule type" value="Genomic_DNA"/>
</dbReference>
<feature type="transmembrane region" description="Helical" evidence="8">
    <location>
        <begin position="382"/>
        <end position="403"/>
    </location>
</feature>
<keyword evidence="11" id="KW-1185">Reference proteome</keyword>
<dbReference type="Proteomes" id="UP001217089">
    <property type="component" value="Unassembled WGS sequence"/>
</dbReference>
<keyword evidence="6" id="KW-0675">Receptor</keyword>
<sequence length="467" mass="54293">MYFNNSGLLEVREDIQLTLFPAVILIVIYMIFGIFGNILVIIYYGFIQKQNPSFLFIVSMAASDLTACTFSMPLEIVDIMEFYTFPSVAACKLLRFVNYFVSCSSSLFLLWIAVDRYKKFCKPFNTQMSVKNAKIILASSVLAALCVTCPNVIFYDVVPVNVTNTYDTLPWNENTSGTDDVIGYDCKTKENYRLLVTGYHGSLFLLFLVIIFSLVILYFHVIRKMLTMDHFRKENNVTIHTISKFGHNESRECVIERSKSCRKDKFMNKFRCNKKKSDKYHVATNKKVKGAILTEKENNSSDHSEQNEDETVEKGTKRNEQDNISNDQSYHTDVEPNDKETRYANSRKLSEVDDNHRNENHHVLSKTKHHENHVYTKRFTKITLSVTIAFVVSFLPYLGLMVWQTLSTDYKRLTGSGLLIYNISIRSWMLNSVVNPIIYGFLNRHFRQYVLSFFKKRACFIKCRRRV</sequence>
<organism evidence="10 11">
    <name type="scientific">Tegillarca granosa</name>
    <name type="common">Malaysian cockle</name>
    <name type="synonym">Anadara granosa</name>
    <dbReference type="NCBI Taxonomy" id="220873"/>
    <lineage>
        <taxon>Eukaryota</taxon>
        <taxon>Metazoa</taxon>
        <taxon>Spiralia</taxon>
        <taxon>Lophotrochozoa</taxon>
        <taxon>Mollusca</taxon>
        <taxon>Bivalvia</taxon>
        <taxon>Autobranchia</taxon>
        <taxon>Pteriomorphia</taxon>
        <taxon>Arcoida</taxon>
        <taxon>Arcoidea</taxon>
        <taxon>Arcidae</taxon>
        <taxon>Tegillarca</taxon>
    </lineage>
</organism>
<evidence type="ECO:0000256" key="3">
    <source>
        <dbReference type="ARBA" id="ARBA00022692"/>
    </source>
</evidence>
<feature type="transmembrane region" description="Helical" evidence="8">
    <location>
        <begin position="54"/>
        <end position="76"/>
    </location>
</feature>
<feature type="transmembrane region" description="Helical" evidence="8">
    <location>
        <begin position="135"/>
        <end position="155"/>
    </location>
</feature>
<evidence type="ECO:0000256" key="4">
    <source>
        <dbReference type="ARBA" id="ARBA00022989"/>
    </source>
</evidence>
<feature type="transmembrane region" description="Helical" evidence="8">
    <location>
        <begin position="423"/>
        <end position="442"/>
    </location>
</feature>
<evidence type="ECO:0000259" key="9">
    <source>
        <dbReference type="PROSITE" id="PS50262"/>
    </source>
</evidence>
<dbReference type="InterPro" id="IPR017452">
    <property type="entry name" value="GPCR_Rhodpsn_7TM"/>
</dbReference>
<keyword evidence="5 8" id="KW-0472">Membrane</keyword>
<comment type="subcellular location">
    <subcellularLocation>
        <location evidence="1">Cell membrane</location>
        <topology evidence="1">Multi-pass membrane protein</topology>
    </subcellularLocation>
</comment>
<dbReference type="CDD" id="cd00637">
    <property type="entry name" value="7tm_classA_rhodopsin-like"/>
    <property type="match status" value="1"/>
</dbReference>
<dbReference type="SUPFAM" id="SSF81321">
    <property type="entry name" value="Family A G protein-coupled receptor-like"/>
    <property type="match status" value="1"/>
</dbReference>
<feature type="transmembrane region" description="Helical" evidence="8">
    <location>
        <begin position="20"/>
        <end position="47"/>
    </location>
</feature>
<accession>A0ABQ9G224</accession>
<keyword evidence="4 8" id="KW-1133">Transmembrane helix</keyword>
<evidence type="ECO:0000313" key="11">
    <source>
        <dbReference type="Proteomes" id="UP001217089"/>
    </source>
</evidence>
<evidence type="ECO:0000256" key="2">
    <source>
        <dbReference type="ARBA" id="ARBA00022475"/>
    </source>
</evidence>
<dbReference type="PANTHER" id="PTHR24241">
    <property type="entry name" value="NEUROPEPTIDE RECEPTOR-RELATED G-PROTEIN COUPLED RECEPTOR"/>
    <property type="match status" value="1"/>
</dbReference>
<keyword evidence="3 8" id="KW-0812">Transmembrane</keyword>
<proteinExistence type="predicted"/>
<reference evidence="10 11" key="1">
    <citation type="submission" date="2022-12" db="EMBL/GenBank/DDBJ databases">
        <title>Chromosome-level genome of Tegillarca granosa.</title>
        <authorList>
            <person name="Kim J."/>
        </authorList>
    </citation>
    <scope>NUCLEOTIDE SEQUENCE [LARGE SCALE GENOMIC DNA]</scope>
    <source>
        <strain evidence="10">Teg-2019</strain>
        <tissue evidence="10">Adductor muscle</tissue>
    </source>
</reference>
<comment type="caution">
    <text evidence="10">The sequence shown here is derived from an EMBL/GenBank/DDBJ whole genome shotgun (WGS) entry which is preliminary data.</text>
</comment>
<feature type="transmembrane region" description="Helical" evidence="8">
    <location>
        <begin position="203"/>
        <end position="222"/>
    </location>
</feature>
<feature type="transmembrane region" description="Helical" evidence="8">
    <location>
        <begin position="96"/>
        <end position="114"/>
    </location>
</feature>
<dbReference type="InterPro" id="IPR000276">
    <property type="entry name" value="GPCR_Rhodpsn"/>
</dbReference>
<feature type="compositionally biased region" description="Basic and acidic residues" evidence="7">
    <location>
        <begin position="330"/>
        <end position="340"/>
    </location>
</feature>
<evidence type="ECO:0000256" key="6">
    <source>
        <dbReference type="ARBA" id="ARBA00023170"/>
    </source>
</evidence>